<dbReference type="InterPro" id="IPR003877">
    <property type="entry name" value="SPRY_dom"/>
</dbReference>
<sequence length="203" mass="23510">MLQVMSRPSMNSQPSHARTDSHRLTLDLNTVNEWIHLSERNIVITDTFPKLQLYPDHPDRFDYPQVLCRESVSDRRCYWEIEWSGECVSISVSYKSISRKGGGKECLFGYNDQSWSLICSLDGYSFIHNNIRTHLPVEPIISRTVNEKKHYRVGVYVDHSAGTLSFYSFSGDTMILIHTVQTTFTQPLYPGFWINYESSVKLC</sequence>
<dbReference type="CDD" id="cd16040">
    <property type="entry name" value="SPRY_PRY_SNTX"/>
    <property type="match status" value="1"/>
</dbReference>
<dbReference type="SMART" id="SM00449">
    <property type="entry name" value="SPRY"/>
    <property type="match status" value="1"/>
</dbReference>
<protein>
    <submittedName>
        <fullName evidence="6">Stonustoxin subunit alpha</fullName>
    </submittedName>
</protein>
<evidence type="ECO:0000259" key="5">
    <source>
        <dbReference type="PROSITE" id="PS50188"/>
    </source>
</evidence>
<keyword evidence="2" id="KW-0863">Zinc-finger</keyword>
<dbReference type="Proteomes" id="UP000281406">
    <property type="component" value="Unassembled WGS sequence"/>
</dbReference>
<dbReference type="InterPro" id="IPR051051">
    <property type="entry name" value="E3_ubiq-ligase_TRIM/RNF"/>
</dbReference>
<feature type="domain" description="B30.2/SPRY" evidence="5">
    <location>
        <begin position="4"/>
        <end position="203"/>
    </location>
</feature>
<dbReference type="Gene3D" id="2.60.120.920">
    <property type="match status" value="1"/>
</dbReference>
<dbReference type="GO" id="GO:0005737">
    <property type="term" value="C:cytoplasm"/>
    <property type="evidence" value="ECO:0007669"/>
    <property type="project" value="UniProtKB-ARBA"/>
</dbReference>
<dbReference type="SUPFAM" id="SSF49899">
    <property type="entry name" value="Concanavalin A-like lectins/glucanases"/>
    <property type="match status" value="1"/>
</dbReference>
<organism evidence="6 7">
    <name type="scientific">Anabarilius grahami</name>
    <name type="common">Kanglang fish</name>
    <name type="synonym">Barilius grahami</name>
    <dbReference type="NCBI Taxonomy" id="495550"/>
    <lineage>
        <taxon>Eukaryota</taxon>
        <taxon>Metazoa</taxon>
        <taxon>Chordata</taxon>
        <taxon>Craniata</taxon>
        <taxon>Vertebrata</taxon>
        <taxon>Euteleostomi</taxon>
        <taxon>Actinopterygii</taxon>
        <taxon>Neopterygii</taxon>
        <taxon>Teleostei</taxon>
        <taxon>Ostariophysi</taxon>
        <taxon>Cypriniformes</taxon>
        <taxon>Xenocyprididae</taxon>
        <taxon>Xenocypridinae</taxon>
        <taxon>Xenocypridinae incertae sedis</taxon>
        <taxon>Anabarilius</taxon>
    </lineage>
</organism>
<dbReference type="OrthoDB" id="9903688at2759"/>
<feature type="compositionally biased region" description="Polar residues" evidence="4">
    <location>
        <begin position="1"/>
        <end position="16"/>
    </location>
</feature>
<gene>
    <name evidence="6" type="ORF">DPX16_0242</name>
</gene>
<dbReference type="PRINTS" id="PR01407">
    <property type="entry name" value="BUTYPHLNCDUF"/>
</dbReference>
<comment type="caution">
    <text evidence="6">The sequence shown here is derived from an EMBL/GenBank/DDBJ whole genome shotgun (WGS) entry which is preliminary data.</text>
</comment>
<keyword evidence="3" id="KW-0862">Zinc</keyword>
<feature type="region of interest" description="Disordered" evidence="4">
    <location>
        <begin position="1"/>
        <end position="20"/>
    </location>
</feature>
<dbReference type="PROSITE" id="PS50188">
    <property type="entry name" value="B302_SPRY"/>
    <property type="match status" value="1"/>
</dbReference>
<evidence type="ECO:0000256" key="1">
    <source>
        <dbReference type="ARBA" id="ARBA00022723"/>
    </source>
</evidence>
<name>A0A3N0Z5Q8_ANAGA</name>
<dbReference type="InterPro" id="IPR003879">
    <property type="entry name" value="Butyrophylin_SPRY"/>
</dbReference>
<dbReference type="InterPro" id="IPR006574">
    <property type="entry name" value="PRY"/>
</dbReference>
<evidence type="ECO:0000313" key="7">
    <source>
        <dbReference type="Proteomes" id="UP000281406"/>
    </source>
</evidence>
<evidence type="ECO:0000256" key="4">
    <source>
        <dbReference type="SAM" id="MobiDB-lite"/>
    </source>
</evidence>
<dbReference type="GO" id="GO:0008270">
    <property type="term" value="F:zinc ion binding"/>
    <property type="evidence" value="ECO:0007669"/>
    <property type="project" value="UniProtKB-KW"/>
</dbReference>
<dbReference type="PANTHER" id="PTHR25465">
    <property type="entry name" value="B-BOX DOMAIN CONTAINING"/>
    <property type="match status" value="1"/>
</dbReference>
<reference evidence="6 7" key="1">
    <citation type="submission" date="2018-10" db="EMBL/GenBank/DDBJ databases">
        <title>Genome assembly for a Yunnan-Guizhou Plateau 3E fish, Anabarilius grahami (Regan), and its evolutionary and genetic applications.</title>
        <authorList>
            <person name="Jiang W."/>
        </authorList>
    </citation>
    <scope>NUCLEOTIDE SEQUENCE [LARGE SCALE GENOMIC DNA]</scope>
    <source>
        <strain evidence="6">AG-KIZ</strain>
        <tissue evidence="6">Muscle</tissue>
    </source>
</reference>
<evidence type="ECO:0000256" key="3">
    <source>
        <dbReference type="ARBA" id="ARBA00022833"/>
    </source>
</evidence>
<evidence type="ECO:0000256" key="2">
    <source>
        <dbReference type="ARBA" id="ARBA00022771"/>
    </source>
</evidence>
<dbReference type="Pfam" id="PF00622">
    <property type="entry name" value="SPRY"/>
    <property type="match status" value="1"/>
</dbReference>
<dbReference type="PANTHER" id="PTHR25465:SF5">
    <property type="entry name" value="E3 UBIQUITIN_ISG15 LIGASE TRIM25-RELATED"/>
    <property type="match status" value="1"/>
</dbReference>
<dbReference type="InterPro" id="IPR043136">
    <property type="entry name" value="B30.2/SPRY_sf"/>
</dbReference>
<evidence type="ECO:0000313" key="6">
    <source>
        <dbReference type="EMBL" id="ROL53671.1"/>
    </source>
</evidence>
<dbReference type="AlphaFoldDB" id="A0A3N0Z5Q8"/>
<dbReference type="EMBL" id="RJVU01007950">
    <property type="protein sequence ID" value="ROL53671.1"/>
    <property type="molecule type" value="Genomic_DNA"/>
</dbReference>
<dbReference type="InterPro" id="IPR001870">
    <property type="entry name" value="B30.2/SPRY"/>
</dbReference>
<keyword evidence="7" id="KW-1185">Reference proteome</keyword>
<dbReference type="SMART" id="SM00589">
    <property type="entry name" value="PRY"/>
    <property type="match status" value="1"/>
</dbReference>
<accession>A0A3N0Z5Q8</accession>
<dbReference type="Pfam" id="PF13765">
    <property type="entry name" value="PRY"/>
    <property type="match status" value="1"/>
</dbReference>
<keyword evidence="1" id="KW-0479">Metal-binding</keyword>
<proteinExistence type="predicted"/>
<dbReference type="InterPro" id="IPR013320">
    <property type="entry name" value="ConA-like_dom_sf"/>
</dbReference>